<dbReference type="RefSeq" id="WP_192765988.1">
    <property type="nucleotide sequence ID" value="NZ_JADBEB010000001.1"/>
</dbReference>
<gene>
    <name evidence="1" type="ORF">H4W31_001500</name>
</gene>
<protein>
    <submittedName>
        <fullName evidence="1">Uncharacterized protein</fullName>
    </submittedName>
</protein>
<dbReference type="Proteomes" id="UP000649753">
    <property type="component" value="Unassembled WGS sequence"/>
</dbReference>
<name>A0A927M2V9_9ACTN</name>
<sequence>MTTPLELVTSVEGSDVRVRLAGRTVNHGVLAVGHHDPYKVQERLHNQALDALAEAIKHAMHPELWEHNRQLMKRQQSR</sequence>
<dbReference type="EMBL" id="JADBEB010000001">
    <property type="protein sequence ID" value="MBE1485862.1"/>
    <property type="molecule type" value="Genomic_DNA"/>
</dbReference>
<evidence type="ECO:0000313" key="2">
    <source>
        <dbReference type="Proteomes" id="UP000649753"/>
    </source>
</evidence>
<organism evidence="1 2">
    <name type="scientific">Plantactinospora soyae</name>
    <dbReference type="NCBI Taxonomy" id="1544732"/>
    <lineage>
        <taxon>Bacteria</taxon>
        <taxon>Bacillati</taxon>
        <taxon>Actinomycetota</taxon>
        <taxon>Actinomycetes</taxon>
        <taxon>Micromonosporales</taxon>
        <taxon>Micromonosporaceae</taxon>
        <taxon>Plantactinospora</taxon>
    </lineage>
</organism>
<proteinExistence type="predicted"/>
<reference evidence="1" key="1">
    <citation type="submission" date="2020-10" db="EMBL/GenBank/DDBJ databases">
        <title>Sequencing the genomes of 1000 actinobacteria strains.</title>
        <authorList>
            <person name="Klenk H.-P."/>
        </authorList>
    </citation>
    <scope>NUCLEOTIDE SEQUENCE</scope>
    <source>
        <strain evidence="1">DSM 46832</strain>
    </source>
</reference>
<keyword evidence="2" id="KW-1185">Reference proteome</keyword>
<evidence type="ECO:0000313" key="1">
    <source>
        <dbReference type="EMBL" id="MBE1485862.1"/>
    </source>
</evidence>
<accession>A0A927M2V9</accession>
<dbReference type="AlphaFoldDB" id="A0A927M2V9"/>
<comment type="caution">
    <text evidence="1">The sequence shown here is derived from an EMBL/GenBank/DDBJ whole genome shotgun (WGS) entry which is preliminary data.</text>
</comment>